<keyword evidence="3" id="KW-1185">Reference proteome</keyword>
<dbReference type="STRING" id="388280.SAMN04488057_111116"/>
<dbReference type="Proteomes" id="UP000184513">
    <property type="component" value="Unassembled WGS sequence"/>
</dbReference>
<evidence type="ECO:0000313" key="3">
    <source>
        <dbReference type="Proteomes" id="UP000184513"/>
    </source>
</evidence>
<organism evidence="2 3">
    <name type="scientific">Cyclobacterium lianum</name>
    <dbReference type="NCBI Taxonomy" id="388280"/>
    <lineage>
        <taxon>Bacteria</taxon>
        <taxon>Pseudomonadati</taxon>
        <taxon>Bacteroidota</taxon>
        <taxon>Cytophagia</taxon>
        <taxon>Cytophagales</taxon>
        <taxon>Cyclobacteriaceae</taxon>
        <taxon>Cyclobacterium</taxon>
    </lineage>
</organism>
<dbReference type="AlphaFoldDB" id="A0A1M7PXA5"/>
<evidence type="ECO:0000256" key="1">
    <source>
        <dbReference type="SAM" id="MobiDB-lite"/>
    </source>
</evidence>
<feature type="compositionally biased region" description="Basic and acidic residues" evidence="1">
    <location>
        <begin position="33"/>
        <end position="42"/>
    </location>
</feature>
<proteinExistence type="predicted"/>
<sequence length="48" mass="5572">MVTKNLTRIGQVFFDFFLRAMSRIRLLNGKSPVSEKENESPSKKSQRV</sequence>
<protein>
    <submittedName>
        <fullName evidence="2">Uncharacterized protein</fullName>
    </submittedName>
</protein>
<evidence type="ECO:0000313" key="2">
    <source>
        <dbReference type="EMBL" id="SHN22236.1"/>
    </source>
</evidence>
<dbReference type="EMBL" id="FRCY01000011">
    <property type="protein sequence ID" value="SHN22236.1"/>
    <property type="molecule type" value="Genomic_DNA"/>
</dbReference>
<reference evidence="2 3" key="1">
    <citation type="submission" date="2016-11" db="EMBL/GenBank/DDBJ databases">
        <authorList>
            <person name="Jaros S."/>
            <person name="Januszkiewicz K."/>
            <person name="Wedrychowicz H."/>
        </authorList>
    </citation>
    <scope>NUCLEOTIDE SEQUENCE [LARGE SCALE GENOMIC DNA]</scope>
    <source>
        <strain evidence="2 3">CGMCC 1.6102</strain>
    </source>
</reference>
<feature type="region of interest" description="Disordered" evidence="1">
    <location>
        <begin position="29"/>
        <end position="48"/>
    </location>
</feature>
<accession>A0A1M7PXA5</accession>
<name>A0A1M7PXA5_9BACT</name>
<gene>
    <name evidence="2" type="ORF">SAMN04488057_111116</name>
</gene>